<feature type="transmembrane region" description="Helical" evidence="1">
    <location>
        <begin position="142"/>
        <end position="166"/>
    </location>
</feature>
<keyword evidence="1" id="KW-0472">Membrane</keyword>
<dbReference type="Proteomes" id="UP000827092">
    <property type="component" value="Unassembled WGS sequence"/>
</dbReference>
<keyword evidence="1" id="KW-1133">Transmembrane helix</keyword>
<feature type="transmembrane region" description="Helical" evidence="1">
    <location>
        <begin position="234"/>
        <end position="254"/>
    </location>
</feature>
<feature type="transmembrane region" description="Helical" evidence="1">
    <location>
        <begin position="352"/>
        <end position="371"/>
    </location>
</feature>
<accession>A0AAV6UEH5</accession>
<feature type="transmembrane region" description="Helical" evidence="1">
    <location>
        <begin position="309"/>
        <end position="332"/>
    </location>
</feature>
<dbReference type="EMBL" id="JAFNEN010000447">
    <property type="protein sequence ID" value="KAG8182797.1"/>
    <property type="molecule type" value="Genomic_DNA"/>
</dbReference>
<proteinExistence type="predicted"/>
<organism evidence="2 3">
    <name type="scientific">Oedothorax gibbosus</name>
    <dbReference type="NCBI Taxonomy" id="931172"/>
    <lineage>
        <taxon>Eukaryota</taxon>
        <taxon>Metazoa</taxon>
        <taxon>Ecdysozoa</taxon>
        <taxon>Arthropoda</taxon>
        <taxon>Chelicerata</taxon>
        <taxon>Arachnida</taxon>
        <taxon>Araneae</taxon>
        <taxon>Araneomorphae</taxon>
        <taxon>Entelegynae</taxon>
        <taxon>Araneoidea</taxon>
        <taxon>Linyphiidae</taxon>
        <taxon>Erigoninae</taxon>
        <taxon>Oedothorax</taxon>
    </lineage>
</organism>
<reference evidence="2 3" key="1">
    <citation type="journal article" date="2022" name="Nat. Ecol. Evol.">
        <title>A masculinizing supergene underlies an exaggerated male reproductive morph in a spider.</title>
        <authorList>
            <person name="Hendrickx F."/>
            <person name="De Corte Z."/>
            <person name="Sonet G."/>
            <person name="Van Belleghem S.M."/>
            <person name="Kostlbacher S."/>
            <person name="Vangestel C."/>
        </authorList>
    </citation>
    <scope>NUCLEOTIDE SEQUENCE [LARGE SCALE GENOMIC DNA]</scope>
    <source>
        <strain evidence="2">W744_W776</strain>
    </source>
</reference>
<evidence type="ECO:0000313" key="2">
    <source>
        <dbReference type="EMBL" id="KAG8182797.1"/>
    </source>
</evidence>
<name>A0AAV6UEH5_9ARAC</name>
<feature type="transmembrane region" description="Helical" evidence="1">
    <location>
        <begin position="7"/>
        <end position="28"/>
    </location>
</feature>
<sequence length="408" mass="46059">MVIFTCIFVLLTVAITGTSTFFLTYSLLSNEWEFISYKTSGVEEVARTHNHSLRWMEDGQLGRLEIPDDNPPPPVKDRYPPKGTVVYLVPAYGGVNSLCPNISDRTRAKIKEDGYNLETCISYLSNEKIISRDAWLDRMRNLAMSCAMVCLILIGFSAPLGILGLLKQQISTIMVTGVMYILAGVFGVFNLAFMHFKRVKPDGFYTSTILDKNLPEDYMKQRIFTVGWPPAAEWAGLILCLIGSLFWLLLAKIYSKELSRSSRKSTMESFMAPARQDIQGSRFYTSTILDKNLPEDYMKQRIFTVGWPPVAECSALILRLIGSLFWLAKIYSTILDKNLPEDYMVPWAAPPAAAWAGLILCLIGSLLWLLLSKRYTAKKFREVDGTQSWLLPPQMYKVPGSYSYCSGN</sequence>
<dbReference type="Gene3D" id="1.20.140.150">
    <property type="match status" value="1"/>
</dbReference>
<keyword evidence="1" id="KW-0812">Transmembrane</keyword>
<dbReference type="AlphaFoldDB" id="A0AAV6UEH5"/>
<feature type="transmembrane region" description="Helical" evidence="1">
    <location>
        <begin position="178"/>
        <end position="196"/>
    </location>
</feature>
<protein>
    <submittedName>
        <fullName evidence="2">Uncharacterized protein</fullName>
    </submittedName>
</protein>
<evidence type="ECO:0000313" key="3">
    <source>
        <dbReference type="Proteomes" id="UP000827092"/>
    </source>
</evidence>
<comment type="caution">
    <text evidence="2">The sequence shown here is derived from an EMBL/GenBank/DDBJ whole genome shotgun (WGS) entry which is preliminary data.</text>
</comment>
<keyword evidence="3" id="KW-1185">Reference proteome</keyword>
<gene>
    <name evidence="2" type="ORF">JTE90_009110</name>
</gene>
<evidence type="ECO:0000256" key="1">
    <source>
        <dbReference type="SAM" id="Phobius"/>
    </source>
</evidence>